<dbReference type="InterPro" id="IPR008567">
    <property type="entry name" value="BKACE"/>
</dbReference>
<keyword evidence="2" id="KW-0808">Transferase</keyword>
<dbReference type="Proteomes" id="UP000198420">
    <property type="component" value="Unassembled WGS sequence"/>
</dbReference>
<keyword evidence="7" id="KW-1185">Reference proteome</keyword>
<dbReference type="SUPFAM" id="SSF51395">
    <property type="entry name" value="FMN-linked oxidoreductases"/>
    <property type="match status" value="1"/>
</dbReference>
<dbReference type="Pfam" id="PF05853">
    <property type="entry name" value="BKACE"/>
    <property type="match status" value="1"/>
</dbReference>
<dbReference type="GO" id="GO:0046872">
    <property type="term" value="F:metal ion binding"/>
    <property type="evidence" value="ECO:0007669"/>
    <property type="project" value="UniProtKB-KW"/>
</dbReference>
<feature type="region of interest" description="Disordered" evidence="5">
    <location>
        <begin position="260"/>
        <end position="282"/>
    </location>
</feature>
<evidence type="ECO:0000256" key="2">
    <source>
        <dbReference type="ARBA" id="ARBA00022679"/>
    </source>
</evidence>
<evidence type="ECO:0000313" key="7">
    <source>
        <dbReference type="Proteomes" id="UP000198420"/>
    </source>
</evidence>
<accession>A0A239ARV5</accession>
<evidence type="ECO:0000256" key="5">
    <source>
        <dbReference type="SAM" id="MobiDB-lite"/>
    </source>
</evidence>
<dbReference type="InterPro" id="IPR013785">
    <property type="entry name" value="Aldolase_TIM"/>
</dbReference>
<dbReference type="PANTHER" id="PTHR37418:SF2">
    <property type="entry name" value="3-KETO-5-AMINOHEXANOATE CLEAVAGE ENZYME"/>
    <property type="match status" value="1"/>
</dbReference>
<keyword evidence="4" id="KW-0862">Zinc</keyword>
<evidence type="ECO:0000313" key="6">
    <source>
        <dbReference type="EMBL" id="SNR97718.1"/>
    </source>
</evidence>
<comment type="cofactor">
    <cofactor evidence="1">
        <name>Zn(2+)</name>
        <dbReference type="ChEBI" id="CHEBI:29105"/>
    </cofactor>
</comment>
<dbReference type="EMBL" id="FZNP01000009">
    <property type="protein sequence ID" value="SNR97718.1"/>
    <property type="molecule type" value="Genomic_DNA"/>
</dbReference>
<dbReference type="PANTHER" id="PTHR37418">
    <property type="entry name" value="3-KETO-5-AMINOHEXANOATE CLEAVAGE ENZYME-RELATED"/>
    <property type="match status" value="1"/>
</dbReference>
<reference evidence="7" key="1">
    <citation type="submission" date="2017-06" db="EMBL/GenBank/DDBJ databases">
        <authorList>
            <person name="Varghese N."/>
            <person name="Submissions S."/>
        </authorList>
    </citation>
    <scope>NUCLEOTIDE SEQUENCE [LARGE SCALE GENOMIC DNA]</scope>
    <source>
        <strain evidence="7">DSM 44485</strain>
    </source>
</reference>
<keyword evidence="3" id="KW-0479">Metal-binding</keyword>
<organism evidence="6 7">
    <name type="scientific">Actinomadura mexicana</name>
    <dbReference type="NCBI Taxonomy" id="134959"/>
    <lineage>
        <taxon>Bacteria</taxon>
        <taxon>Bacillati</taxon>
        <taxon>Actinomycetota</taxon>
        <taxon>Actinomycetes</taxon>
        <taxon>Streptosporangiales</taxon>
        <taxon>Thermomonosporaceae</taxon>
        <taxon>Actinomadura</taxon>
    </lineage>
</organism>
<proteinExistence type="predicted"/>
<dbReference type="Gene3D" id="3.20.20.70">
    <property type="entry name" value="Aldolase class I"/>
    <property type="match status" value="1"/>
</dbReference>
<gene>
    <name evidence="6" type="ORF">SAMN06265355_109134</name>
</gene>
<dbReference type="AlphaFoldDB" id="A0A239ARV5"/>
<dbReference type="GO" id="GO:0043720">
    <property type="term" value="F:3-keto-5-aminohexanoate cleavage activity"/>
    <property type="evidence" value="ECO:0007669"/>
    <property type="project" value="InterPro"/>
</dbReference>
<name>A0A239ARV5_9ACTN</name>
<evidence type="ECO:0000256" key="1">
    <source>
        <dbReference type="ARBA" id="ARBA00001947"/>
    </source>
</evidence>
<evidence type="ECO:0000256" key="4">
    <source>
        <dbReference type="ARBA" id="ARBA00022833"/>
    </source>
</evidence>
<protein>
    <submittedName>
        <fullName evidence="6">Uncharacterized conserved protein, DUF849 family</fullName>
    </submittedName>
</protein>
<evidence type="ECO:0000256" key="3">
    <source>
        <dbReference type="ARBA" id="ARBA00022723"/>
    </source>
</evidence>
<sequence>MTMHSAAMGATTLITVAPTGAESAKADVPGLPVTLDELVQTAKECEAAGAAVIHVHIRDDDARPTLDPSRLRDTVAALRESTGLIVQLSTGGAVTDPYEDRLRVLDAGPDMCSLTCGTVNFGDDVFMNPWSFMVELYERTQELEIVPEFELFDLGHITSLHRLLDRHGLPYGGHVHCDLVMGVPGGMPGDARTLVAAVEALPEGATWSATGIGRTSLPVLFAALSAGGHLRVGMEDTVTFAKGRPVTANVELVERAAQAAHLAQRPPMPPAEARTLLATRPR</sequence>